<keyword evidence="2" id="KW-1185">Reference proteome</keyword>
<dbReference type="InterPro" id="IPR058074">
    <property type="entry name" value="Bacteriocin-like"/>
</dbReference>
<dbReference type="NCBIfam" id="NF047798">
    <property type="entry name" value="leader_Chryseo"/>
    <property type="match status" value="1"/>
</dbReference>
<accession>A0A1M5BSY0</accession>
<organism evidence="1 2">
    <name type="scientific">Chryseobacterium takakiae</name>
    <dbReference type="NCBI Taxonomy" id="1302685"/>
    <lineage>
        <taxon>Bacteria</taxon>
        <taxon>Pseudomonadati</taxon>
        <taxon>Bacteroidota</taxon>
        <taxon>Flavobacteriia</taxon>
        <taxon>Flavobacteriales</taxon>
        <taxon>Weeksellaceae</taxon>
        <taxon>Chryseobacterium group</taxon>
        <taxon>Chryseobacterium</taxon>
    </lineage>
</organism>
<dbReference type="OrthoDB" id="1271089at2"/>
<reference evidence="2" key="1">
    <citation type="submission" date="2016-11" db="EMBL/GenBank/DDBJ databases">
        <authorList>
            <person name="Varghese N."/>
            <person name="Submissions S."/>
        </authorList>
    </citation>
    <scope>NUCLEOTIDE SEQUENCE [LARGE SCALE GENOMIC DNA]</scope>
    <source>
        <strain evidence="2">DSM 26898</strain>
    </source>
</reference>
<dbReference type="RefSeq" id="WP_143149950.1">
    <property type="nucleotide sequence ID" value="NZ_FQVO01000023.1"/>
</dbReference>
<gene>
    <name evidence="1" type="ORF">SAMN05444408_12313</name>
</gene>
<name>A0A1M5BSY0_9FLAO</name>
<dbReference type="EMBL" id="FQVO01000023">
    <property type="protein sequence ID" value="SHF45618.1"/>
    <property type="molecule type" value="Genomic_DNA"/>
</dbReference>
<sequence>MKNLKKLSRKELKDLKGGVLSFTNTIEAAGNCWVYERNTLQGNKDDYKGGGSGKCSNPPSGYHCKTYTAMGSC</sequence>
<dbReference type="AlphaFoldDB" id="A0A1M5BSY0"/>
<proteinExistence type="predicted"/>
<protein>
    <submittedName>
        <fullName evidence="1">Uncharacterized protein</fullName>
    </submittedName>
</protein>
<dbReference type="STRING" id="1302685.SAMN05444408_12313"/>
<dbReference type="Proteomes" id="UP000184236">
    <property type="component" value="Unassembled WGS sequence"/>
</dbReference>
<evidence type="ECO:0000313" key="1">
    <source>
        <dbReference type="EMBL" id="SHF45618.1"/>
    </source>
</evidence>
<evidence type="ECO:0000313" key="2">
    <source>
        <dbReference type="Proteomes" id="UP000184236"/>
    </source>
</evidence>